<dbReference type="Pfam" id="PF07385">
    <property type="entry name" value="Lyx_isomer"/>
    <property type="match status" value="1"/>
</dbReference>
<proteinExistence type="inferred from homology"/>
<reference evidence="9 10" key="1">
    <citation type="submission" date="2014-11" db="EMBL/GenBank/DDBJ databases">
        <title>Genome sequencing of Pantoea rodasii ND03.</title>
        <authorList>
            <person name="Muhamad Yunos N.Y."/>
            <person name="Chan K.-G."/>
        </authorList>
    </citation>
    <scope>NUCLEOTIDE SEQUENCE [LARGE SCALE GENOMIC DNA]</scope>
    <source>
        <strain evidence="9 10">ND03</strain>
    </source>
</reference>
<evidence type="ECO:0000256" key="3">
    <source>
        <dbReference type="ARBA" id="ARBA00023211"/>
    </source>
</evidence>
<dbReference type="SUPFAM" id="SSF51182">
    <property type="entry name" value="RmlC-like cupins"/>
    <property type="match status" value="1"/>
</dbReference>
<comment type="similarity">
    <text evidence="7">Belongs to the D-lyxose ketol-isomerase family.</text>
</comment>
<keyword evidence="5" id="KW-0119">Carbohydrate metabolism</keyword>
<comment type="cofactor">
    <cofactor evidence="1">
        <name>Mn(2+)</name>
        <dbReference type="ChEBI" id="CHEBI:29035"/>
    </cofactor>
</comment>
<evidence type="ECO:0000256" key="5">
    <source>
        <dbReference type="ARBA" id="ARBA00023277"/>
    </source>
</evidence>
<dbReference type="InterPro" id="IPR010864">
    <property type="entry name" value="D-lyxose_isomer"/>
</dbReference>
<evidence type="ECO:0000256" key="1">
    <source>
        <dbReference type="ARBA" id="ARBA00001936"/>
    </source>
</evidence>
<dbReference type="InterPro" id="IPR011051">
    <property type="entry name" value="RmlC_Cupin_sf"/>
</dbReference>
<evidence type="ECO:0000256" key="4">
    <source>
        <dbReference type="ARBA" id="ARBA00023235"/>
    </source>
</evidence>
<comment type="catalytic activity">
    <reaction evidence="6">
        <text>D-lyxose = D-xylulose</text>
        <dbReference type="Rhea" id="RHEA:14201"/>
        <dbReference type="ChEBI" id="CHEBI:16789"/>
        <dbReference type="ChEBI" id="CHEBI:17140"/>
        <dbReference type="EC" id="5.3.1.15"/>
    </reaction>
</comment>
<evidence type="ECO:0000313" key="9">
    <source>
        <dbReference type="EMBL" id="KHJ67433.1"/>
    </source>
</evidence>
<dbReference type="GO" id="GO:0046872">
    <property type="term" value="F:metal ion binding"/>
    <property type="evidence" value="ECO:0007669"/>
    <property type="project" value="UniProtKB-KW"/>
</dbReference>
<name>A0A0B1R300_9GAMM</name>
<dbReference type="InterPro" id="IPR014710">
    <property type="entry name" value="RmlC-like_jellyroll"/>
</dbReference>
<organism evidence="9 10">
    <name type="scientific">Pantoea rodasii</name>
    <dbReference type="NCBI Taxonomy" id="1076549"/>
    <lineage>
        <taxon>Bacteria</taxon>
        <taxon>Pseudomonadati</taxon>
        <taxon>Pseudomonadota</taxon>
        <taxon>Gammaproteobacteria</taxon>
        <taxon>Enterobacterales</taxon>
        <taxon>Erwiniaceae</taxon>
        <taxon>Pantoea</taxon>
    </lineage>
</organism>
<dbReference type="Proteomes" id="UP000030853">
    <property type="component" value="Unassembled WGS sequence"/>
</dbReference>
<keyword evidence="3" id="KW-0464">Manganese</keyword>
<evidence type="ECO:0000256" key="6">
    <source>
        <dbReference type="ARBA" id="ARBA00044907"/>
    </source>
</evidence>
<dbReference type="AlphaFoldDB" id="A0A0B1R300"/>
<dbReference type="EC" id="5.3.1.15" evidence="8"/>
<sequence length="227" mass="25829">MQRSEVNAILQLTREFFMRQDVHLPPWADYGLSQWRALEQSRAQELLALHLGWDVTSFGADDFSQTGLTLFTLRNGSRGGQPWGKPYAEKIMHVREGQVTPMHYHPQKMEDIINRGGGNLIVTLHNREGTQLGDTPVNVTLDGIRQTHAAGSQLRLSPGESVTLMPGIWHSFWGEEGYGDVLVGEVSMPNDDEHDNVFLTPLARFNPIDEDEEPRWLLCNEYHRWLA</sequence>
<dbReference type="InterPro" id="IPR047581">
    <property type="entry name" value="EcSI_cupin"/>
</dbReference>
<comment type="caution">
    <text evidence="9">The sequence shown here is derived from an EMBL/GenBank/DDBJ whole genome shotgun (WGS) entry which is preliminary data.</text>
</comment>
<protein>
    <recommendedName>
        <fullName evidence="8">D-lyxose ketol-isomerase</fullName>
        <ecNumber evidence="8">5.3.1.15</ecNumber>
    </recommendedName>
</protein>
<gene>
    <name evidence="9" type="ORF">QU24_13990</name>
</gene>
<evidence type="ECO:0000256" key="2">
    <source>
        <dbReference type="ARBA" id="ARBA00022723"/>
    </source>
</evidence>
<accession>A0A0B1R300</accession>
<evidence type="ECO:0000256" key="8">
    <source>
        <dbReference type="ARBA" id="ARBA00044972"/>
    </source>
</evidence>
<dbReference type="Gene3D" id="2.60.120.10">
    <property type="entry name" value="Jelly Rolls"/>
    <property type="match status" value="1"/>
</dbReference>
<dbReference type="RefSeq" id="WP_039332141.1">
    <property type="nucleotide sequence ID" value="NZ_JTJJ01000049.1"/>
</dbReference>
<dbReference type="EMBL" id="JTJJ01000049">
    <property type="protein sequence ID" value="KHJ67433.1"/>
    <property type="molecule type" value="Genomic_DNA"/>
</dbReference>
<evidence type="ECO:0000313" key="10">
    <source>
        <dbReference type="Proteomes" id="UP000030853"/>
    </source>
</evidence>
<keyword evidence="4" id="KW-0413">Isomerase</keyword>
<dbReference type="GO" id="GO:0047828">
    <property type="term" value="F:D-lyxose ketol-isomerase activity"/>
    <property type="evidence" value="ECO:0007669"/>
    <property type="project" value="UniProtKB-EC"/>
</dbReference>
<evidence type="ECO:0000256" key="7">
    <source>
        <dbReference type="ARBA" id="ARBA00044951"/>
    </source>
</evidence>
<dbReference type="CDD" id="cd20309">
    <property type="entry name" value="cupin_EcSI"/>
    <property type="match status" value="1"/>
</dbReference>
<keyword evidence="2" id="KW-0479">Metal-binding</keyword>